<sequence>MLREVCQACLLKAASMARRTPHEPDIYKQRTTGGWLGLSLRSPSDYRHELGVREDAQPQPPHAKERD</sequence>
<evidence type="ECO:0000313" key="2">
    <source>
        <dbReference type="EMBL" id="ADG66704.1"/>
    </source>
</evidence>
<feature type="region of interest" description="Disordered" evidence="1">
    <location>
        <begin position="46"/>
        <end position="67"/>
    </location>
</feature>
<organism evidence="2 3">
    <name type="scientific">Planctopirus limnophila (strain ATCC 43296 / DSM 3776 / IFAM 1008 / Mu 290)</name>
    <name type="common">Planctomyces limnophilus</name>
    <dbReference type="NCBI Taxonomy" id="521674"/>
    <lineage>
        <taxon>Bacteria</taxon>
        <taxon>Pseudomonadati</taxon>
        <taxon>Planctomycetota</taxon>
        <taxon>Planctomycetia</taxon>
        <taxon>Planctomycetales</taxon>
        <taxon>Planctomycetaceae</taxon>
        <taxon>Planctopirus</taxon>
    </lineage>
</organism>
<dbReference type="Proteomes" id="UP000002220">
    <property type="component" value="Chromosome"/>
</dbReference>
<name>D5SSF6_PLAL2</name>
<dbReference type="EMBL" id="CP001744">
    <property type="protein sequence ID" value="ADG66704.1"/>
    <property type="molecule type" value="Genomic_DNA"/>
</dbReference>
<reference evidence="2 3" key="1">
    <citation type="journal article" date="2010" name="Stand. Genomic Sci.">
        <title>Complete genome sequence of Planctomyces limnophilus type strain (Mu 290).</title>
        <authorList>
            <person name="Labutti K."/>
            <person name="Sikorski J."/>
            <person name="Schneider S."/>
            <person name="Nolan M."/>
            <person name="Lucas S."/>
            <person name="Glavina Del Rio T."/>
            <person name="Tice H."/>
            <person name="Cheng J.F."/>
            <person name="Goodwin L."/>
            <person name="Pitluck S."/>
            <person name="Liolios K."/>
            <person name="Ivanova N."/>
            <person name="Mavromatis K."/>
            <person name="Mikhailova N."/>
            <person name="Pati A."/>
            <person name="Chen A."/>
            <person name="Palaniappan K."/>
            <person name="Land M."/>
            <person name="Hauser L."/>
            <person name="Chang Y.J."/>
            <person name="Jeffries C.D."/>
            <person name="Tindall B.J."/>
            <person name="Rohde M."/>
            <person name="Goker M."/>
            <person name="Woyke T."/>
            <person name="Bristow J."/>
            <person name="Eisen J.A."/>
            <person name="Markowitz V."/>
            <person name="Hugenholtz P."/>
            <person name="Kyrpides N.C."/>
            <person name="Klenk H.P."/>
            <person name="Lapidus A."/>
        </authorList>
    </citation>
    <scope>NUCLEOTIDE SEQUENCE [LARGE SCALE GENOMIC DNA]</scope>
    <source>
        <strain evidence="3">ATCC 43296 / DSM 3776 / IFAM 1008 / 290</strain>
    </source>
</reference>
<dbReference type="KEGG" id="plm:Plim_0860"/>
<protein>
    <submittedName>
        <fullName evidence="2">Uncharacterized protein</fullName>
    </submittedName>
</protein>
<keyword evidence="3" id="KW-1185">Reference proteome</keyword>
<dbReference type="AlphaFoldDB" id="D5SSF6"/>
<accession>D5SSF6</accession>
<dbReference type="HOGENOM" id="CLU_2808724_0_0_0"/>
<proteinExistence type="predicted"/>
<evidence type="ECO:0000313" key="3">
    <source>
        <dbReference type="Proteomes" id="UP000002220"/>
    </source>
</evidence>
<evidence type="ECO:0000256" key="1">
    <source>
        <dbReference type="SAM" id="MobiDB-lite"/>
    </source>
</evidence>
<gene>
    <name evidence="2" type="ordered locus">Plim_0860</name>
</gene>